<evidence type="ECO:0000313" key="3">
    <source>
        <dbReference type="EMBL" id="SDE79355.1"/>
    </source>
</evidence>
<evidence type="ECO:0000259" key="2">
    <source>
        <dbReference type="Pfam" id="PF00561"/>
    </source>
</evidence>
<dbReference type="GO" id="GO:0009086">
    <property type="term" value="P:methionine biosynthetic process"/>
    <property type="evidence" value="ECO:0007669"/>
    <property type="project" value="TreeGrafter"/>
</dbReference>
<feature type="domain" description="AB hydrolase-1" evidence="2">
    <location>
        <begin position="80"/>
        <end position="187"/>
    </location>
</feature>
<name>A0A1G7FUF6_9FLAO</name>
<dbReference type="InterPro" id="IPR029058">
    <property type="entry name" value="AB_hydrolase_fold"/>
</dbReference>
<dbReference type="PANTHER" id="PTHR32268">
    <property type="entry name" value="HOMOSERINE O-ACETYLTRANSFERASE"/>
    <property type="match status" value="1"/>
</dbReference>
<evidence type="ECO:0000313" key="4">
    <source>
        <dbReference type="Proteomes" id="UP000199203"/>
    </source>
</evidence>
<dbReference type="EMBL" id="FNBH01000001">
    <property type="protein sequence ID" value="SDE79355.1"/>
    <property type="molecule type" value="Genomic_DNA"/>
</dbReference>
<dbReference type="AlphaFoldDB" id="A0A1G7FUF6"/>
<dbReference type="STRING" id="454006.SAMN05421825_0219"/>
<reference evidence="4" key="1">
    <citation type="submission" date="2016-10" db="EMBL/GenBank/DDBJ databases">
        <authorList>
            <person name="Varghese N."/>
            <person name="Submissions S."/>
        </authorList>
    </citation>
    <scope>NUCLEOTIDE SEQUENCE [LARGE SCALE GENOMIC DNA]</scope>
    <source>
        <strain evidence="4">DSM 19684</strain>
    </source>
</reference>
<dbReference type="PANTHER" id="PTHR32268:SF11">
    <property type="entry name" value="HOMOSERINE O-ACETYLTRANSFERASE"/>
    <property type="match status" value="1"/>
</dbReference>
<evidence type="ECO:0000256" key="1">
    <source>
        <dbReference type="ARBA" id="ARBA00022679"/>
    </source>
</evidence>
<keyword evidence="4" id="KW-1185">Reference proteome</keyword>
<dbReference type="Gene3D" id="3.40.50.1820">
    <property type="entry name" value="alpha/beta hydrolase"/>
    <property type="match status" value="1"/>
</dbReference>
<keyword evidence="1 3" id="KW-0808">Transferase</keyword>
<dbReference type="Pfam" id="PF00561">
    <property type="entry name" value="Abhydrolase_1"/>
    <property type="match status" value="1"/>
</dbReference>
<gene>
    <name evidence="3" type="ORF">SAMN05421825_0219</name>
</gene>
<dbReference type="GO" id="GO:0004414">
    <property type="term" value="F:homoserine O-acetyltransferase activity"/>
    <property type="evidence" value="ECO:0007669"/>
    <property type="project" value="TreeGrafter"/>
</dbReference>
<proteinExistence type="predicted"/>
<dbReference type="InterPro" id="IPR000073">
    <property type="entry name" value="AB_hydrolase_1"/>
</dbReference>
<sequence length="357" mass="41694">MKPWQPFGNEEGAKFYSLLRKITKTFILHFSRSIFNFYHFIKLENKLQHLQTLHFTTQTGKVYDIPLSYQLFGKELYSAPIILINHALTGNSDVAGENGWWKTLVREDKVIDTNRFTIICFNIPGNGYDGFFIDDYEDFTAQDIAKIFIEGLKFLKIEKLFALVGGSVGGSIGWEMLALENNLTEKFIPIATDFKTSDWLHSQCLVQKFLLDSEEKPLEKARIHAMLCYRTPESLNSRFKREKDSEKQILKSHDWLNFHGNRLNERFSLKAYKLVNHLLMNINGKENELENINAEIHLISVDSDLFYPAFEIKNTYDFLQNKNKNVQYHEIKSIHGHDAFLMEYEQLNTILTPLFLN</sequence>
<organism evidence="3 4">
    <name type="scientific">Epilithonimonas hungarica</name>
    <dbReference type="NCBI Taxonomy" id="454006"/>
    <lineage>
        <taxon>Bacteria</taxon>
        <taxon>Pseudomonadati</taxon>
        <taxon>Bacteroidota</taxon>
        <taxon>Flavobacteriia</taxon>
        <taxon>Flavobacteriales</taxon>
        <taxon>Weeksellaceae</taxon>
        <taxon>Chryseobacterium group</taxon>
        <taxon>Epilithonimonas</taxon>
    </lineage>
</organism>
<protein>
    <submittedName>
        <fullName evidence="3">Homoserine O-acetyltransferase</fullName>
    </submittedName>
</protein>
<dbReference type="InterPro" id="IPR008220">
    <property type="entry name" value="HAT_MetX-like"/>
</dbReference>
<accession>A0A1G7FUF6</accession>
<dbReference type="SUPFAM" id="SSF53474">
    <property type="entry name" value="alpha/beta-Hydrolases"/>
    <property type="match status" value="1"/>
</dbReference>
<dbReference type="GO" id="GO:0009092">
    <property type="term" value="P:homoserine metabolic process"/>
    <property type="evidence" value="ECO:0007669"/>
    <property type="project" value="TreeGrafter"/>
</dbReference>
<dbReference type="Proteomes" id="UP000199203">
    <property type="component" value="Unassembled WGS sequence"/>
</dbReference>